<dbReference type="EMBL" id="MU866019">
    <property type="protein sequence ID" value="KAK4442344.1"/>
    <property type="molecule type" value="Genomic_DNA"/>
</dbReference>
<evidence type="ECO:0000313" key="1">
    <source>
        <dbReference type="EMBL" id="KAK4442344.1"/>
    </source>
</evidence>
<reference evidence="1" key="1">
    <citation type="journal article" date="2023" name="Mol. Phylogenet. Evol.">
        <title>Genome-scale phylogeny and comparative genomics of the fungal order Sordariales.</title>
        <authorList>
            <person name="Hensen N."/>
            <person name="Bonometti L."/>
            <person name="Westerberg I."/>
            <person name="Brannstrom I.O."/>
            <person name="Guillou S."/>
            <person name="Cros-Aarteil S."/>
            <person name="Calhoun S."/>
            <person name="Haridas S."/>
            <person name="Kuo A."/>
            <person name="Mondo S."/>
            <person name="Pangilinan J."/>
            <person name="Riley R."/>
            <person name="LaButti K."/>
            <person name="Andreopoulos B."/>
            <person name="Lipzen A."/>
            <person name="Chen C."/>
            <person name="Yan M."/>
            <person name="Daum C."/>
            <person name="Ng V."/>
            <person name="Clum A."/>
            <person name="Steindorff A."/>
            <person name="Ohm R.A."/>
            <person name="Martin F."/>
            <person name="Silar P."/>
            <person name="Natvig D.O."/>
            <person name="Lalanne C."/>
            <person name="Gautier V."/>
            <person name="Ament-Velasquez S.L."/>
            <person name="Kruys A."/>
            <person name="Hutchinson M.I."/>
            <person name="Powell A.J."/>
            <person name="Barry K."/>
            <person name="Miller A.N."/>
            <person name="Grigoriev I.V."/>
            <person name="Debuchy R."/>
            <person name="Gladieux P."/>
            <person name="Hiltunen Thoren M."/>
            <person name="Johannesson H."/>
        </authorList>
    </citation>
    <scope>NUCLEOTIDE SEQUENCE</scope>
    <source>
        <strain evidence="1">PSN243</strain>
    </source>
</reference>
<dbReference type="Pfam" id="PF14441">
    <property type="entry name" value="OTT_1508_deam"/>
    <property type="match status" value="1"/>
</dbReference>
<comment type="caution">
    <text evidence="1">The sequence shown here is derived from an EMBL/GenBank/DDBJ whole genome shotgun (WGS) entry which is preliminary data.</text>
</comment>
<dbReference type="PANTHER" id="PTHR42037:SF1">
    <property type="match status" value="1"/>
</dbReference>
<dbReference type="InterPro" id="IPR027796">
    <property type="entry name" value="OTT_1508_deam-like"/>
</dbReference>
<evidence type="ECO:0000313" key="2">
    <source>
        <dbReference type="Proteomes" id="UP001321760"/>
    </source>
</evidence>
<dbReference type="Proteomes" id="UP001321760">
    <property type="component" value="Unassembled WGS sequence"/>
</dbReference>
<reference evidence="1" key="2">
    <citation type="submission" date="2023-05" db="EMBL/GenBank/DDBJ databases">
        <authorList>
            <consortium name="Lawrence Berkeley National Laboratory"/>
            <person name="Steindorff A."/>
            <person name="Hensen N."/>
            <person name="Bonometti L."/>
            <person name="Westerberg I."/>
            <person name="Brannstrom I.O."/>
            <person name="Guillou S."/>
            <person name="Cros-Aarteil S."/>
            <person name="Calhoun S."/>
            <person name="Haridas S."/>
            <person name="Kuo A."/>
            <person name="Mondo S."/>
            <person name="Pangilinan J."/>
            <person name="Riley R."/>
            <person name="Labutti K."/>
            <person name="Andreopoulos B."/>
            <person name="Lipzen A."/>
            <person name="Chen C."/>
            <person name="Yanf M."/>
            <person name="Daum C."/>
            <person name="Ng V."/>
            <person name="Clum A."/>
            <person name="Ohm R."/>
            <person name="Martin F."/>
            <person name="Silar P."/>
            <person name="Natvig D."/>
            <person name="Lalanne C."/>
            <person name="Gautier V."/>
            <person name="Ament-Velasquez S.L."/>
            <person name="Kruys A."/>
            <person name="Hutchinson M.I."/>
            <person name="Powell A.J."/>
            <person name="Barry K."/>
            <person name="Miller A.N."/>
            <person name="Grigoriev I.V."/>
            <person name="Debuchy R."/>
            <person name="Gladieux P."/>
            <person name="Thoren M.H."/>
            <person name="Johannesson H."/>
        </authorList>
    </citation>
    <scope>NUCLEOTIDE SEQUENCE</scope>
    <source>
        <strain evidence="1">PSN243</strain>
    </source>
</reference>
<keyword evidence="2" id="KW-1185">Reference proteome</keyword>
<sequence>METIDEDVTGLQPIPLVGSYNRRFYFPLILLASLRKTFQKSQSLRMPNAENAPPDVLKGFINKLGHICDSRKGGETVTAFAILQQGTIQYCFTSNKRDEEDYQRTTHYITGILNILGEASDDEIVGSNGQLGSLPVFLRLLRSIIEFNQSRIKGYISRISEALDTCIDSVERDQSNEGRTMLRSLERLQPTLRFMENSGGTMQQFVENSLAVIQTISRIHTPLFKEYLRLRTHNNTDRSAPWVALHHSLGRLLSYYYAINILLAARRTYPQLFVDFSITSFPSAPARPVNLPRSKLCANLIINNMTSDPQKRTTYQQYALVLENSGIPLNTTITACAIFKPLVHAEVNLLSHLLRLPDPPAWFLNTRYIGTSKPTCRLCELYFAHHPSGVEVREGHRNLYLPWRTPDVYTQEGARERNRVLDQMVPMVRDEVFLCLSEKFAWRRPNDSWDTPSNVPPEEEGMMQGGLCGGGGISQAEPEWRGLPQFVPSDGVDDRVFTLMKTGSRLMVW</sequence>
<accession>A0AAV9G1V8</accession>
<proteinExistence type="predicted"/>
<protein>
    <submittedName>
        <fullName evidence="1">Uncharacterized protein</fullName>
    </submittedName>
</protein>
<name>A0AAV9G1V8_9PEZI</name>
<dbReference type="PANTHER" id="PTHR42037">
    <property type="match status" value="1"/>
</dbReference>
<organism evidence="1 2">
    <name type="scientific">Podospora aff. communis PSN243</name>
    <dbReference type="NCBI Taxonomy" id="3040156"/>
    <lineage>
        <taxon>Eukaryota</taxon>
        <taxon>Fungi</taxon>
        <taxon>Dikarya</taxon>
        <taxon>Ascomycota</taxon>
        <taxon>Pezizomycotina</taxon>
        <taxon>Sordariomycetes</taxon>
        <taxon>Sordariomycetidae</taxon>
        <taxon>Sordariales</taxon>
        <taxon>Podosporaceae</taxon>
        <taxon>Podospora</taxon>
    </lineage>
</organism>
<gene>
    <name evidence="1" type="ORF">QBC34DRAFT_499728</name>
</gene>
<dbReference type="AlphaFoldDB" id="A0AAV9G1V8"/>